<keyword evidence="6" id="KW-0812">Transmembrane</keyword>
<keyword evidence="11 17" id="KW-0442">Lipid degradation</keyword>
<comment type="catalytic activity">
    <reaction evidence="1 17">
        <text>a 1,2-diacyl-sn-glycero-3-phosphocholine + H2O = a 2-acyl-sn-glycero-3-phosphocholine + a fatty acid + H(+)</text>
        <dbReference type="Rhea" id="RHEA:18689"/>
        <dbReference type="ChEBI" id="CHEBI:15377"/>
        <dbReference type="ChEBI" id="CHEBI:15378"/>
        <dbReference type="ChEBI" id="CHEBI:28868"/>
        <dbReference type="ChEBI" id="CHEBI:57643"/>
        <dbReference type="ChEBI" id="CHEBI:57875"/>
        <dbReference type="EC" id="3.1.1.32"/>
    </reaction>
</comment>
<comment type="subcellular location">
    <subcellularLocation>
        <location evidence="17">Cell outer membrane</location>
        <topology evidence="17">Multi-pass membrane protein</topology>
    </subcellularLocation>
    <text evidence="17">One of the very few enzymes located there.</text>
</comment>
<evidence type="ECO:0000256" key="5">
    <source>
        <dbReference type="ARBA" id="ARBA00022452"/>
    </source>
</evidence>
<dbReference type="InterPro" id="IPR003187">
    <property type="entry name" value="PLipase_A1"/>
</dbReference>
<evidence type="ECO:0000256" key="15">
    <source>
        <dbReference type="PIRSR" id="PIRSR603187-1"/>
    </source>
</evidence>
<keyword evidence="13" id="KW-0472">Membrane</keyword>
<sequence>MSFFSTCRPKATWRCAIVAVASVIATSPASAGVTYRLDRPVAAPGETVHLEAMYYNDGDASVRWTTPRHLVLQWRSPGGILRTVATLPGEPATLSIPVDNFARVRWDVVVPAQARGIQAISIEGEAALLALEAADPDHGQSLAATPATVPVVDPITGMPLPPAQVSEIGASSTAGPAPADAVAAGGTAGSQSAFDSFRSALSTYQPSYFVVGTRERTTARFQLSAKYRLFTPPSDRPARFFENVYFGYTQTSLWDLQSDSRPFIDTTFNPSLFWLSDKVWQSQDHVWRLGINGGVEHLSNGKDGEDSRSVNDAYLQPALNYRFAGGSTLSFAPKIKGYFSKGSENSDYADYAGYVDWTLRWAQDKGPVLSAMYRQGSQSRRTTQIDFAWPLRSWFDLNGYVHLQYFNGYGETLLGYDQRNRSQFRIGLSIVP</sequence>
<dbReference type="PANTHER" id="PTHR40457:SF1">
    <property type="entry name" value="PHOSPHOLIPASE A1"/>
    <property type="match status" value="1"/>
</dbReference>
<dbReference type="Gene3D" id="2.40.230.10">
    <property type="entry name" value="Phospholipase A1"/>
    <property type="match status" value="1"/>
</dbReference>
<dbReference type="PANTHER" id="PTHR40457">
    <property type="entry name" value="PHOSPHOLIPASE A1"/>
    <property type="match status" value="1"/>
</dbReference>
<evidence type="ECO:0000313" key="19">
    <source>
        <dbReference type="EMBL" id="PND30081.1"/>
    </source>
</evidence>
<feature type="region of interest" description="Disordered" evidence="18">
    <location>
        <begin position="163"/>
        <end position="185"/>
    </location>
</feature>
<evidence type="ECO:0000256" key="12">
    <source>
        <dbReference type="ARBA" id="ARBA00023098"/>
    </source>
</evidence>
<dbReference type="GO" id="GO:0008970">
    <property type="term" value="F:phospholipase A1 activity"/>
    <property type="evidence" value="ECO:0007669"/>
    <property type="project" value="UniProtKB-EC"/>
</dbReference>
<feature type="binding site" description="in dimeric form" evidence="16">
    <location>
        <position position="260"/>
    </location>
    <ligand>
        <name>Ca(2+)</name>
        <dbReference type="ChEBI" id="CHEBI:29108"/>
        <label>1</label>
    </ligand>
</feature>
<keyword evidence="9 17" id="KW-0378">Hydrolase</keyword>
<keyword evidence="14 17" id="KW-0998">Cell outer membrane</keyword>
<gene>
    <name evidence="19" type="ORF">C1I89_31365</name>
</gene>
<keyword evidence="12 17" id="KW-0443">Lipid metabolism</keyword>
<evidence type="ECO:0000256" key="7">
    <source>
        <dbReference type="ARBA" id="ARBA00022723"/>
    </source>
</evidence>
<dbReference type="SUPFAM" id="SSF56931">
    <property type="entry name" value="Outer membrane phospholipase A (OMPLA)"/>
    <property type="match status" value="1"/>
</dbReference>
<protein>
    <recommendedName>
        <fullName evidence="17">Phospholipase A1</fullName>
        <ecNumber evidence="17">3.1.1.32</ecNumber>
        <ecNumber evidence="17">3.1.1.4</ecNumber>
    </recommendedName>
    <alternativeName>
        <fullName evidence="17">Phosphatidylcholine 1-acylhydrolase</fullName>
    </alternativeName>
</protein>
<evidence type="ECO:0000256" key="9">
    <source>
        <dbReference type="ARBA" id="ARBA00022801"/>
    </source>
</evidence>
<dbReference type="GO" id="GO:0004623">
    <property type="term" value="F:phospholipase A2 activity"/>
    <property type="evidence" value="ECO:0007669"/>
    <property type="project" value="UniProtKB-EC"/>
</dbReference>
<evidence type="ECO:0000256" key="6">
    <source>
        <dbReference type="ARBA" id="ARBA00022692"/>
    </source>
</evidence>
<dbReference type="GO" id="GO:0016042">
    <property type="term" value="P:lipid catabolic process"/>
    <property type="evidence" value="ECO:0007669"/>
    <property type="project" value="UniProtKB-KW"/>
</dbReference>
<evidence type="ECO:0000256" key="14">
    <source>
        <dbReference type="ARBA" id="ARBA00023237"/>
    </source>
</evidence>
<dbReference type="AlphaFoldDB" id="A0A2N8K9D9"/>
<keyword evidence="5" id="KW-1134">Transmembrane beta strand</keyword>
<evidence type="ECO:0000256" key="8">
    <source>
        <dbReference type="ARBA" id="ARBA00022729"/>
    </source>
</evidence>
<evidence type="ECO:0000256" key="11">
    <source>
        <dbReference type="ARBA" id="ARBA00022963"/>
    </source>
</evidence>
<reference evidence="19 20" key="1">
    <citation type="submission" date="2018-01" db="EMBL/GenBank/DDBJ databases">
        <title>The draft genome of an aniline degradation strain ANB-1.</title>
        <authorList>
            <person name="Zhang L."/>
            <person name="Jiang J."/>
        </authorList>
    </citation>
    <scope>NUCLEOTIDE SEQUENCE [LARGE SCALE GENOMIC DNA]</scope>
    <source>
        <strain evidence="19 20">ANB-1</strain>
    </source>
</reference>
<dbReference type="EC" id="3.1.1.4" evidence="17"/>
<comment type="catalytic activity">
    <reaction evidence="2 17">
        <text>a 1,2-diacyl-sn-glycero-3-phosphocholine + H2O = a 1-acyl-sn-glycero-3-phosphocholine + a fatty acid + H(+)</text>
        <dbReference type="Rhea" id="RHEA:15801"/>
        <dbReference type="ChEBI" id="CHEBI:15377"/>
        <dbReference type="ChEBI" id="CHEBI:15378"/>
        <dbReference type="ChEBI" id="CHEBI:28868"/>
        <dbReference type="ChEBI" id="CHEBI:57643"/>
        <dbReference type="ChEBI" id="CHEBI:58168"/>
        <dbReference type="EC" id="3.1.1.4"/>
    </reaction>
</comment>
<evidence type="ECO:0000313" key="20">
    <source>
        <dbReference type="Proteomes" id="UP000235994"/>
    </source>
</evidence>
<evidence type="ECO:0000256" key="10">
    <source>
        <dbReference type="ARBA" id="ARBA00022837"/>
    </source>
</evidence>
<keyword evidence="7 16" id="KW-0479">Metal-binding</keyword>
<dbReference type="Proteomes" id="UP000235994">
    <property type="component" value="Unassembled WGS sequence"/>
</dbReference>
<evidence type="ECO:0000256" key="17">
    <source>
        <dbReference type="RuleBase" id="RU366027"/>
    </source>
</evidence>
<dbReference type="EMBL" id="POQS01000012">
    <property type="protein sequence ID" value="PND30081.1"/>
    <property type="molecule type" value="Genomic_DNA"/>
</dbReference>
<name>A0A2N8K9D9_9BURK</name>
<organism evidence="19 20">
    <name type="scientific">Achromobacter pulmonis</name>
    <dbReference type="NCBI Taxonomy" id="1389932"/>
    <lineage>
        <taxon>Bacteria</taxon>
        <taxon>Pseudomonadati</taxon>
        <taxon>Pseudomonadota</taxon>
        <taxon>Betaproteobacteria</taxon>
        <taxon>Burkholderiales</taxon>
        <taxon>Alcaligenaceae</taxon>
        <taxon>Achromobacter</taxon>
    </lineage>
</organism>
<evidence type="ECO:0000256" key="16">
    <source>
        <dbReference type="PIRSR" id="PIRSR603187-2"/>
    </source>
</evidence>
<keyword evidence="8 17" id="KW-0732">Signal</keyword>
<feature type="signal peptide" evidence="17">
    <location>
        <begin position="1"/>
        <end position="31"/>
    </location>
</feature>
<proteinExistence type="inferred from homology"/>
<comment type="subunit">
    <text evidence="4 17">Homodimer; dimerization is reversible, and the dimeric form is the active one.</text>
</comment>
<keyword evidence="10 16" id="KW-0106">Calcium</keyword>
<keyword evidence="20" id="KW-1185">Reference proteome</keyword>
<accession>A0A2N8K9D9</accession>
<dbReference type="InterPro" id="IPR036541">
    <property type="entry name" value="PLipase_A1_sf"/>
</dbReference>
<evidence type="ECO:0000256" key="2">
    <source>
        <dbReference type="ARBA" id="ARBA00001604"/>
    </source>
</evidence>
<comment type="caution">
    <text evidence="19">The sequence shown here is derived from an EMBL/GenBank/DDBJ whole genome shotgun (WGS) entry which is preliminary data.</text>
</comment>
<evidence type="ECO:0000256" key="4">
    <source>
        <dbReference type="ARBA" id="ARBA00011702"/>
    </source>
</evidence>
<feature type="compositionally biased region" description="Low complexity" evidence="18">
    <location>
        <begin position="173"/>
        <end position="185"/>
    </location>
</feature>
<feature type="active site" description="Nucleophile" evidence="15">
    <location>
        <position position="299"/>
    </location>
</feature>
<dbReference type="GO" id="GO:0009279">
    <property type="term" value="C:cell outer membrane"/>
    <property type="evidence" value="ECO:0007669"/>
    <property type="project" value="UniProtKB-SubCell"/>
</dbReference>
<comment type="similarity">
    <text evidence="3 17">Belongs to the phospholipase A1 family.</text>
</comment>
<feature type="chain" id="PRO_5019618462" description="Phospholipase A1" evidence="17">
    <location>
        <begin position="32"/>
        <end position="432"/>
    </location>
</feature>
<dbReference type="PRINTS" id="PR01486">
    <property type="entry name" value="PHPHLIPASEA1"/>
</dbReference>
<dbReference type="EC" id="3.1.1.32" evidence="17"/>
<comment type="cofactor">
    <cofactor evidence="17">
        <name>Ca(2+)</name>
        <dbReference type="ChEBI" id="CHEBI:29108"/>
    </cofactor>
    <text evidence="17">Binds 1 Ca(2+) ion per monomer. In the dimeric form the Ca(2+) is bound by different amino acids with binding of each Ca(2+) shared with ligands coming from each monomer. The Ca(2+) ion may have a role in catalysis.</text>
</comment>
<dbReference type="RefSeq" id="WP_102776146.1">
    <property type="nucleotide sequence ID" value="NZ_POQS01000012.1"/>
</dbReference>
<evidence type="ECO:0000256" key="3">
    <source>
        <dbReference type="ARBA" id="ARBA00010525"/>
    </source>
</evidence>
<comment type="function">
    <text evidence="17">Hydrolysis of phosphatidylcholine with phospholipase A2 (EC 3.1.1.4) and phospholipase A1 (EC 3.1.1.32) activities.</text>
</comment>
<evidence type="ECO:0000256" key="1">
    <source>
        <dbReference type="ARBA" id="ARBA00000111"/>
    </source>
</evidence>
<feature type="active site" description="Proton acceptor" evidence="15">
    <location>
        <position position="297"/>
    </location>
</feature>
<dbReference type="Pfam" id="PF02253">
    <property type="entry name" value="PLA1"/>
    <property type="match status" value="1"/>
</dbReference>
<dbReference type="GO" id="GO:0046872">
    <property type="term" value="F:metal ion binding"/>
    <property type="evidence" value="ECO:0007669"/>
    <property type="project" value="UniProtKB-KW"/>
</dbReference>
<evidence type="ECO:0000256" key="18">
    <source>
        <dbReference type="SAM" id="MobiDB-lite"/>
    </source>
</evidence>
<feature type="binding site" description="in dimeric form" evidence="16">
    <location>
        <position position="307"/>
    </location>
    <ligand>
        <name>Ca(2+)</name>
        <dbReference type="ChEBI" id="CHEBI:29108"/>
        <label>1</label>
    </ligand>
</feature>
<evidence type="ECO:0000256" key="13">
    <source>
        <dbReference type="ARBA" id="ARBA00023136"/>
    </source>
</evidence>